<reference evidence="2" key="1">
    <citation type="journal article" date="2019" name="Int. J. Syst. Evol. Microbiol.">
        <title>The Global Catalogue of Microorganisms (GCM) 10K type strain sequencing project: providing services to taxonomists for standard genome sequencing and annotation.</title>
        <authorList>
            <consortium name="The Broad Institute Genomics Platform"/>
            <consortium name="The Broad Institute Genome Sequencing Center for Infectious Disease"/>
            <person name="Wu L."/>
            <person name="Ma J."/>
        </authorList>
    </citation>
    <scope>NUCLEOTIDE SEQUENCE [LARGE SCALE GENOMIC DNA]</scope>
    <source>
        <strain evidence="2">CGMCC 4.7283</strain>
    </source>
</reference>
<name>A0ABV9KLU6_9RHOB</name>
<keyword evidence="2" id="KW-1185">Reference proteome</keyword>
<evidence type="ECO:0000313" key="1">
    <source>
        <dbReference type="EMBL" id="MFC4670910.1"/>
    </source>
</evidence>
<comment type="caution">
    <text evidence="1">The sequence shown here is derived from an EMBL/GenBank/DDBJ whole genome shotgun (WGS) entry which is preliminary data.</text>
</comment>
<dbReference type="EMBL" id="JBHSGI010000031">
    <property type="protein sequence ID" value="MFC4670910.1"/>
    <property type="molecule type" value="Genomic_DNA"/>
</dbReference>
<organism evidence="1 2">
    <name type="scientific">Seohaeicola nanhaiensis</name>
    <dbReference type="NCBI Taxonomy" id="1387282"/>
    <lineage>
        <taxon>Bacteria</taxon>
        <taxon>Pseudomonadati</taxon>
        <taxon>Pseudomonadota</taxon>
        <taxon>Alphaproteobacteria</taxon>
        <taxon>Rhodobacterales</taxon>
        <taxon>Roseobacteraceae</taxon>
        <taxon>Seohaeicola</taxon>
    </lineage>
</organism>
<dbReference type="Proteomes" id="UP001595973">
    <property type="component" value="Unassembled WGS sequence"/>
</dbReference>
<accession>A0ABV9KLU6</accession>
<sequence length="91" mass="9492">MHFASFTSAAPLDHLGRVLDELRRRGFQLCGLAVSVGANGQAIAAANEGALAEIRIDFDASNAFAADNYLARIAGIPGIRDLQGGLAPRQA</sequence>
<proteinExistence type="predicted"/>
<protein>
    <submittedName>
        <fullName evidence="1">Uncharacterized protein</fullName>
    </submittedName>
</protein>
<evidence type="ECO:0000313" key="2">
    <source>
        <dbReference type="Proteomes" id="UP001595973"/>
    </source>
</evidence>
<gene>
    <name evidence="1" type="ORF">ACFO5X_20345</name>
</gene>
<dbReference type="RefSeq" id="WP_380720517.1">
    <property type="nucleotide sequence ID" value="NZ_JBHSGI010000031.1"/>
</dbReference>